<dbReference type="PRINTS" id="PR00598">
    <property type="entry name" value="HTHMARR"/>
</dbReference>
<reference evidence="2" key="1">
    <citation type="submission" date="2020-01" db="EMBL/GenBank/DDBJ databases">
        <authorList>
            <person name="Meier V. D."/>
            <person name="Meier V D."/>
        </authorList>
    </citation>
    <scope>NUCLEOTIDE SEQUENCE</scope>
    <source>
        <strain evidence="2">HLG_WM_MAG_03</strain>
    </source>
</reference>
<dbReference type="AlphaFoldDB" id="A0A6S6T8C6"/>
<dbReference type="Pfam" id="PF01047">
    <property type="entry name" value="MarR"/>
    <property type="match status" value="1"/>
</dbReference>
<organism evidence="2">
    <name type="scientific">uncultured Sulfurovum sp</name>
    <dbReference type="NCBI Taxonomy" id="269237"/>
    <lineage>
        <taxon>Bacteria</taxon>
        <taxon>Pseudomonadati</taxon>
        <taxon>Campylobacterota</taxon>
        <taxon>Epsilonproteobacteria</taxon>
        <taxon>Campylobacterales</taxon>
        <taxon>Sulfurovaceae</taxon>
        <taxon>Sulfurovum</taxon>
        <taxon>environmental samples</taxon>
    </lineage>
</organism>
<sequence length="141" mass="16429">MKNIKLNESVGHLFHIINLNMRKRLEKEIKAFGLSSSHQFGVLLLLSKNTMSQKEISEATLADEPSTTRMLDRMIKKELINKRRSDEDKRKQVVYITEEGQALLMKILPIVATHNEEIASILEEEERKELFRLLQKIESKL</sequence>
<dbReference type="InterPro" id="IPR036390">
    <property type="entry name" value="WH_DNA-bd_sf"/>
</dbReference>
<evidence type="ECO:0000313" key="2">
    <source>
        <dbReference type="EMBL" id="CAA6812675.1"/>
    </source>
</evidence>
<dbReference type="PANTHER" id="PTHR33164:SF101">
    <property type="entry name" value="TRANSCRIPTIONAL REPRESSOR MPRA"/>
    <property type="match status" value="1"/>
</dbReference>
<dbReference type="EMBL" id="CACVAR010000219">
    <property type="protein sequence ID" value="CAA6812675.1"/>
    <property type="molecule type" value="Genomic_DNA"/>
</dbReference>
<dbReference type="InterPro" id="IPR039422">
    <property type="entry name" value="MarR/SlyA-like"/>
</dbReference>
<name>A0A6S6T8C6_9BACT</name>
<proteinExistence type="predicted"/>
<feature type="domain" description="HTH marR-type" evidence="1">
    <location>
        <begin position="7"/>
        <end position="139"/>
    </location>
</feature>
<dbReference type="SMART" id="SM00347">
    <property type="entry name" value="HTH_MARR"/>
    <property type="match status" value="1"/>
</dbReference>
<dbReference type="GO" id="GO:0003700">
    <property type="term" value="F:DNA-binding transcription factor activity"/>
    <property type="evidence" value="ECO:0007669"/>
    <property type="project" value="InterPro"/>
</dbReference>
<dbReference type="PROSITE" id="PS50995">
    <property type="entry name" value="HTH_MARR_2"/>
    <property type="match status" value="1"/>
</dbReference>
<dbReference type="SUPFAM" id="SSF46785">
    <property type="entry name" value="Winged helix' DNA-binding domain"/>
    <property type="match status" value="1"/>
</dbReference>
<evidence type="ECO:0000259" key="1">
    <source>
        <dbReference type="PROSITE" id="PS50995"/>
    </source>
</evidence>
<dbReference type="Gene3D" id="1.10.10.10">
    <property type="entry name" value="Winged helix-like DNA-binding domain superfamily/Winged helix DNA-binding domain"/>
    <property type="match status" value="1"/>
</dbReference>
<gene>
    <name evidence="2" type="ORF">HELGO_WM41883</name>
</gene>
<accession>A0A6S6T8C6</accession>
<dbReference type="PANTHER" id="PTHR33164">
    <property type="entry name" value="TRANSCRIPTIONAL REGULATOR, MARR FAMILY"/>
    <property type="match status" value="1"/>
</dbReference>
<protein>
    <recommendedName>
        <fullName evidence="1">HTH marR-type domain-containing protein</fullName>
    </recommendedName>
</protein>
<dbReference type="GO" id="GO:0006950">
    <property type="term" value="P:response to stress"/>
    <property type="evidence" value="ECO:0007669"/>
    <property type="project" value="TreeGrafter"/>
</dbReference>
<dbReference type="InterPro" id="IPR036388">
    <property type="entry name" value="WH-like_DNA-bd_sf"/>
</dbReference>
<dbReference type="InterPro" id="IPR000835">
    <property type="entry name" value="HTH_MarR-typ"/>
</dbReference>